<comment type="caution">
    <text evidence="1">The sequence shown here is derived from an EMBL/GenBank/DDBJ whole genome shotgun (WGS) entry which is preliminary data.</text>
</comment>
<dbReference type="InterPro" id="IPR027417">
    <property type="entry name" value="P-loop_NTPase"/>
</dbReference>
<reference evidence="1 2" key="1">
    <citation type="submission" date="2020-07" db="EMBL/GenBank/DDBJ databases">
        <title>Draft whole-genome sequence of Heliobacterium chlorum DSM 3682, type strain.</title>
        <authorList>
            <person name="Kyndt J.A."/>
            <person name="Meyer T.E."/>
            <person name="Imhoff J.F."/>
        </authorList>
    </citation>
    <scope>NUCLEOTIDE SEQUENCE [LARGE SCALE GENOMIC DNA]</scope>
    <source>
        <strain evidence="1 2">DSM 3682</strain>
    </source>
</reference>
<sequence>MTYMLRQIAMETEPLDSIVISDLRQPNEYVALLKDGFTIVRVRSTDDKPACSDEALGDEFSVAELNHEIECHIGHFAVDFDITNNGRIGSLYEQIEWAVKSLKERRCEGGNLQD</sequence>
<evidence type="ECO:0000313" key="1">
    <source>
        <dbReference type="EMBL" id="MBC9786553.1"/>
    </source>
</evidence>
<name>A0ABR7T711_HELCL</name>
<protein>
    <submittedName>
        <fullName evidence="1">Uncharacterized protein</fullName>
    </submittedName>
</protein>
<organism evidence="1 2">
    <name type="scientific">Heliobacterium chlorum</name>
    <dbReference type="NCBI Taxonomy" id="2698"/>
    <lineage>
        <taxon>Bacteria</taxon>
        <taxon>Bacillati</taxon>
        <taxon>Bacillota</taxon>
        <taxon>Clostridia</taxon>
        <taxon>Eubacteriales</taxon>
        <taxon>Heliobacteriaceae</taxon>
        <taxon>Heliobacterium</taxon>
    </lineage>
</organism>
<dbReference type="Proteomes" id="UP000617402">
    <property type="component" value="Unassembled WGS sequence"/>
</dbReference>
<dbReference type="EMBL" id="JACVHF010000047">
    <property type="protein sequence ID" value="MBC9786553.1"/>
    <property type="molecule type" value="Genomic_DNA"/>
</dbReference>
<accession>A0ABR7T711</accession>
<gene>
    <name evidence="1" type="ORF">H1S01_19040</name>
</gene>
<proteinExistence type="predicted"/>
<evidence type="ECO:0000313" key="2">
    <source>
        <dbReference type="Proteomes" id="UP000617402"/>
    </source>
</evidence>
<dbReference type="Gene3D" id="3.40.50.300">
    <property type="entry name" value="P-loop containing nucleotide triphosphate hydrolases"/>
    <property type="match status" value="1"/>
</dbReference>
<keyword evidence="2" id="KW-1185">Reference proteome</keyword>
<dbReference type="RefSeq" id="WP_188041973.1">
    <property type="nucleotide sequence ID" value="NZ_JACVHF010000047.1"/>
</dbReference>